<dbReference type="PROSITE" id="PS51257">
    <property type="entry name" value="PROKAR_LIPOPROTEIN"/>
    <property type="match status" value="1"/>
</dbReference>
<proteinExistence type="predicted"/>
<reference evidence="2" key="1">
    <citation type="submission" date="2016-10" db="EMBL/GenBank/DDBJ databases">
        <authorList>
            <person name="Varghese N."/>
            <person name="Submissions S."/>
        </authorList>
    </citation>
    <scope>NUCLEOTIDE SEQUENCE [LARGE SCALE GENOMIC DNA]</scope>
    <source>
        <strain evidence="2">CGMCC 4.3519</strain>
    </source>
</reference>
<name>A0A1H9EGF5_9ACTN</name>
<dbReference type="Proteomes" id="UP000199055">
    <property type="component" value="Unassembled WGS sequence"/>
</dbReference>
<dbReference type="InterPro" id="IPR050490">
    <property type="entry name" value="Bact_solute-bd_prot1"/>
</dbReference>
<evidence type="ECO:0000313" key="1">
    <source>
        <dbReference type="EMBL" id="SEQ24794.1"/>
    </source>
</evidence>
<dbReference type="PANTHER" id="PTHR43649:SF30">
    <property type="entry name" value="ABC TRANSPORTER SUBSTRATE-BINDING PROTEIN"/>
    <property type="match status" value="1"/>
</dbReference>
<dbReference type="STRING" id="403935.SAMN05216481_105111"/>
<protein>
    <submittedName>
        <fullName evidence="1">Multiple sugar transport system substrate-binding protein</fullName>
    </submittedName>
</protein>
<keyword evidence="1" id="KW-0762">Sugar transport</keyword>
<evidence type="ECO:0000313" key="2">
    <source>
        <dbReference type="Proteomes" id="UP000199055"/>
    </source>
</evidence>
<dbReference type="Gene3D" id="3.40.190.10">
    <property type="entry name" value="Periplasmic binding protein-like II"/>
    <property type="match status" value="2"/>
</dbReference>
<dbReference type="PANTHER" id="PTHR43649">
    <property type="entry name" value="ARABINOSE-BINDING PROTEIN-RELATED"/>
    <property type="match status" value="1"/>
</dbReference>
<keyword evidence="2" id="KW-1185">Reference proteome</keyword>
<dbReference type="Pfam" id="PF01547">
    <property type="entry name" value="SBP_bac_1"/>
    <property type="match status" value="1"/>
</dbReference>
<dbReference type="EMBL" id="FOET01000005">
    <property type="protein sequence ID" value="SEQ24794.1"/>
    <property type="molecule type" value="Genomic_DNA"/>
</dbReference>
<keyword evidence="1" id="KW-0813">Transport</keyword>
<dbReference type="SUPFAM" id="SSF53850">
    <property type="entry name" value="Periplasmic binding protein-like II"/>
    <property type="match status" value="1"/>
</dbReference>
<gene>
    <name evidence="1" type="ORF">SAMN05216481_105111</name>
</gene>
<organism evidence="1 2">
    <name type="scientific">Streptomyces radiopugnans</name>
    <dbReference type="NCBI Taxonomy" id="403935"/>
    <lineage>
        <taxon>Bacteria</taxon>
        <taxon>Bacillati</taxon>
        <taxon>Actinomycetota</taxon>
        <taxon>Actinomycetes</taxon>
        <taxon>Kitasatosporales</taxon>
        <taxon>Streptomycetaceae</taxon>
        <taxon>Streptomyces</taxon>
    </lineage>
</organism>
<accession>A0A1H9EGF5</accession>
<sequence>MRRRRFLGLASGVAGSVALTATGCGSGGGASRTGDVTLTMVASDHGDLEGNDLTQDYWDGVVASFEKKNPGIKVNVSVHASGKAEQKVAEMIGNGQAPDLAQIDSFADHAAAGRLYRADDVLSIPVQADFVPALSTAGELRRVRYAMPFTADIQLLFYNRGLFAEAGLDPEKPPRSWEELKQAAVALKAIGVDVPYGLPLGSEEAPTEAMTWMLGNGGGYTGDGGMYAINAPANIQAMGWLRDELVDQGLTTSNPAVTNRQGLFNLFTGGHVGMLNGDLSLTRQADRKKTDYGTAPLPGRDGLSDTTTGSAGWMLAFRREGNREAVAAFLDHVYDVENQFAFADRYHTLPVTVSASEQMRGDKRHKRMRPFLDRLGAAEFFPSNKVSWARVSREIGLYVGQSVLADGDPAAVLGTLQRTAEKEEEAAKEL</sequence>
<dbReference type="InterPro" id="IPR006059">
    <property type="entry name" value="SBP"/>
</dbReference>
<dbReference type="AlphaFoldDB" id="A0A1H9EGF5"/>